<feature type="region of interest" description="Disordered" evidence="1">
    <location>
        <begin position="406"/>
        <end position="428"/>
    </location>
</feature>
<feature type="non-terminal residue" evidence="2">
    <location>
        <position position="1"/>
    </location>
</feature>
<proteinExistence type="predicted"/>
<reference evidence="2" key="1">
    <citation type="submission" date="2021-02" db="EMBL/GenBank/DDBJ databases">
        <authorList>
            <person name="Dougan E. K."/>
            <person name="Rhodes N."/>
            <person name="Thang M."/>
            <person name="Chan C."/>
        </authorList>
    </citation>
    <scope>NUCLEOTIDE SEQUENCE</scope>
</reference>
<evidence type="ECO:0000313" key="3">
    <source>
        <dbReference type="Proteomes" id="UP000601435"/>
    </source>
</evidence>
<keyword evidence="3" id="KW-1185">Reference proteome</keyword>
<evidence type="ECO:0000313" key="2">
    <source>
        <dbReference type="EMBL" id="CAE7843020.1"/>
    </source>
</evidence>
<accession>A0A812ZVC9</accession>
<gene>
    <name evidence="2" type="ORF">SNEC2469_LOCUS25648</name>
</gene>
<evidence type="ECO:0000256" key="1">
    <source>
        <dbReference type="SAM" id="MobiDB-lite"/>
    </source>
</evidence>
<comment type="caution">
    <text evidence="2">The sequence shown here is derived from an EMBL/GenBank/DDBJ whole genome shotgun (WGS) entry which is preliminary data.</text>
</comment>
<dbReference type="OrthoDB" id="425217at2759"/>
<name>A0A812ZVC9_9DINO</name>
<protein>
    <submittedName>
        <fullName evidence="2">Uncharacterized protein</fullName>
    </submittedName>
</protein>
<feature type="region of interest" description="Disordered" evidence="1">
    <location>
        <begin position="334"/>
        <end position="370"/>
    </location>
</feature>
<dbReference type="EMBL" id="CAJNJA010050889">
    <property type="protein sequence ID" value="CAE7843020.1"/>
    <property type="molecule type" value="Genomic_DNA"/>
</dbReference>
<sequence>EQGTLPNIRGIIRCSVHSAHKALENCLEKEARISDILQKLVTAYGSPGSSEDNGSGGLARAITNSLKLQHLLSEEVARETDKTVSKLRYAKQRFGTIADVCGHLVRHVKPLVRVLSALESDWARSVLAFFSPSNLLLLALVAEFSAAALRFIRSWDGCDGIRGVAKLATSVDMLEGELRHLFAYRDSANNLREPFAMSEKFSAGFVQYDFEAPAEAHVRHGRLVFYKQSAGSREVSLMLCASASSSVIEQHFSFLEMFSRGRKSNTSTDNLMHLMKCRLDGPRPEDVAYRVRVDGALTVVGTARCRLIQKAYAGMFGVAKKGSGTGLPRRVTKRKLRPESVAGQKRLRESQIQESKGVRPVGVEDDSRQEELKKLESITVDAAKKRFGKKQESYALTLQQYADAKRKQAAEDAGPADPASSSGQKLAAHLAENEKAAKALRDLEKRSLSVVVDKPALPHGSIVVATSADAAESIRRLNGTLRLWPVGSGDCKVVAKSLLRSLKPIIWLCSNSDEEQQMFFPLQTYTTFTACCRLLGGWVATPYWLKLAVSEGRMLQPLVRLQRGLEISFELHFDKSLESESGSTPESTAVAIAYRAAEEEDIPTKWTVRKKTKHLTLRTII</sequence>
<organism evidence="2 3">
    <name type="scientific">Symbiodinium necroappetens</name>
    <dbReference type="NCBI Taxonomy" id="1628268"/>
    <lineage>
        <taxon>Eukaryota</taxon>
        <taxon>Sar</taxon>
        <taxon>Alveolata</taxon>
        <taxon>Dinophyceae</taxon>
        <taxon>Suessiales</taxon>
        <taxon>Symbiodiniaceae</taxon>
        <taxon>Symbiodinium</taxon>
    </lineage>
</organism>
<dbReference type="Proteomes" id="UP000601435">
    <property type="component" value="Unassembled WGS sequence"/>
</dbReference>
<dbReference type="AlphaFoldDB" id="A0A812ZVC9"/>